<dbReference type="EMBL" id="KV453841">
    <property type="protein sequence ID" value="ODV92254.1"/>
    <property type="molecule type" value="Genomic_DNA"/>
</dbReference>
<name>A0A1E4TKI0_9ASCO</name>
<evidence type="ECO:0000313" key="2">
    <source>
        <dbReference type="EMBL" id="ODV92254.1"/>
    </source>
</evidence>
<dbReference type="Pfam" id="PF10360">
    <property type="entry name" value="DUF2433"/>
    <property type="match status" value="1"/>
</dbReference>
<keyword evidence="3" id="KW-1185">Reference proteome</keyword>
<evidence type="ECO:0000259" key="1">
    <source>
        <dbReference type="Pfam" id="PF10360"/>
    </source>
</evidence>
<feature type="domain" description="DUF2433" evidence="1">
    <location>
        <begin position="254"/>
        <end position="373"/>
    </location>
</feature>
<proteinExistence type="predicted"/>
<dbReference type="InterPro" id="IPR029052">
    <property type="entry name" value="Metallo-depent_PP-like"/>
</dbReference>
<dbReference type="InterPro" id="IPR052743">
    <property type="entry name" value="Glutaminase_GtaA"/>
</dbReference>
<dbReference type="PANTHER" id="PTHR31987">
    <property type="entry name" value="GLUTAMINASE A-RELATED"/>
    <property type="match status" value="1"/>
</dbReference>
<reference evidence="3" key="1">
    <citation type="submission" date="2016-02" db="EMBL/GenBank/DDBJ databases">
        <title>Comparative genomics of biotechnologically important yeasts.</title>
        <authorList>
            <consortium name="DOE Joint Genome Institute"/>
            <person name="Riley R."/>
            <person name="Haridas S."/>
            <person name="Wolfe K.H."/>
            <person name="Lopes M.R."/>
            <person name="Hittinger C.T."/>
            <person name="Goker M."/>
            <person name="Salamov A."/>
            <person name="Wisecaver J."/>
            <person name="Long T.M."/>
            <person name="Aerts A.L."/>
            <person name="Barry K."/>
            <person name="Choi C."/>
            <person name="Clum A."/>
            <person name="Coughlan A.Y."/>
            <person name="Deshpande S."/>
            <person name="Douglass A.P."/>
            <person name="Hanson S.J."/>
            <person name="Klenk H.-P."/>
            <person name="Labutti K."/>
            <person name="Lapidus A."/>
            <person name="Lindquist E."/>
            <person name="Lipzen A."/>
            <person name="Meier-Kolthoff J.P."/>
            <person name="Ohm R.A."/>
            <person name="Otillar R.P."/>
            <person name="Pangilinan J."/>
            <person name="Peng Y."/>
            <person name="Rokas A."/>
            <person name="Rosa C.A."/>
            <person name="Scheuner C."/>
            <person name="Sibirny A.A."/>
            <person name="Slot J.C."/>
            <person name="Stielow J.B."/>
            <person name="Sun H."/>
            <person name="Kurtzman C.P."/>
            <person name="Blackwell M."/>
            <person name="Jeffries T.W."/>
            <person name="Grigoriev I.V."/>
        </authorList>
    </citation>
    <scope>NUCLEOTIDE SEQUENCE [LARGE SCALE GENOMIC DNA]</scope>
    <source>
        <strain evidence="3">NRRL Y-17796</strain>
    </source>
</reference>
<dbReference type="SUPFAM" id="SSF56300">
    <property type="entry name" value="Metallo-dependent phosphatases"/>
    <property type="match status" value="1"/>
</dbReference>
<dbReference type="AlphaFoldDB" id="A0A1E4TKI0"/>
<dbReference type="Proteomes" id="UP000095023">
    <property type="component" value="Unassembled WGS sequence"/>
</dbReference>
<accession>A0A1E4TKI0</accession>
<dbReference type="OrthoDB" id="3918848at2759"/>
<feature type="non-terminal residue" evidence="2">
    <location>
        <position position="373"/>
    </location>
</feature>
<sequence length="373" mass="40792">GRVVEQNGYRLLLVADARGNLDQLNDLAAEHKVDCIFHSGDFGFFDRNSVGRISDNTLRHLAQYSPLVDFKSLPHDSSDLRSVLSSQSTSAAAAAAGSTPLSHFPAYISGHKKFKVPIYTVWGACEDIEVLEQIRRKDIVIENLHIVDEASTYLIETNQGVKLRVFGVGGAVVMHKLFDNGVGTSTIAGGQGTMWVTMIQLGRLIQTASSVFDPSETRIFLSHASTARDGILAQIALTLKADFTVSAGLHFRCGTSYNEFSVNPSLNHFRSKLAAAHAQFNDVWSTVKDEVIQILQADPIQKALLGTALSVVDKMPWVDDVPSVEGDEAISVGFKNQWNFNLSDIQIGSLILEVVDGRIGMEMKSKGFSFSYR</sequence>
<feature type="non-terminal residue" evidence="2">
    <location>
        <position position="1"/>
    </location>
</feature>
<dbReference type="PANTHER" id="PTHR31987:SF11">
    <property type="entry name" value="DUF2433 DOMAIN-CONTAINING PROTEIN"/>
    <property type="match status" value="1"/>
</dbReference>
<dbReference type="InterPro" id="IPR018829">
    <property type="entry name" value="DUF2433"/>
</dbReference>
<protein>
    <recommendedName>
        <fullName evidence="1">DUF2433 domain-containing protein</fullName>
    </recommendedName>
</protein>
<evidence type="ECO:0000313" key="3">
    <source>
        <dbReference type="Proteomes" id="UP000095023"/>
    </source>
</evidence>
<organism evidence="2 3">
    <name type="scientific">Tortispora caseinolytica NRRL Y-17796</name>
    <dbReference type="NCBI Taxonomy" id="767744"/>
    <lineage>
        <taxon>Eukaryota</taxon>
        <taxon>Fungi</taxon>
        <taxon>Dikarya</taxon>
        <taxon>Ascomycota</taxon>
        <taxon>Saccharomycotina</taxon>
        <taxon>Trigonopsidomycetes</taxon>
        <taxon>Trigonopsidales</taxon>
        <taxon>Trigonopsidaceae</taxon>
        <taxon>Tortispora</taxon>
    </lineage>
</organism>
<gene>
    <name evidence="2" type="ORF">CANCADRAFT_18138</name>
</gene>